<dbReference type="InterPro" id="IPR003186">
    <property type="entry name" value="PA28_C"/>
</dbReference>
<accession>A0ABQ9YA52</accession>
<dbReference type="PANTHER" id="PTHR10660">
    <property type="entry name" value="PROTEASOME REGULATOR PA28"/>
    <property type="match status" value="1"/>
</dbReference>
<proteinExistence type="inferred from homology"/>
<dbReference type="PANTHER" id="PTHR10660:SF2">
    <property type="entry name" value="LD45860P"/>
    <property type="match status" value="1"/>
</dbReference>
<comment type="caution">
    <text evidence="4">The sequence shown here is derived from an EMBL/GenBank/DDBJ whole genome shotgun (WGS) entry which is preliminary data.</text>
</comment>
<evidence type="ECO:0000259" key="3">
    <source>
        <dbReference type="Pfam" id="PF02252"/>
    </source>
</evidence>
<evidence type="ECO:0000256" key="1">
    <source>
        <dbReference type="ARBA" id="ARBA00005883"/>
    </source>
</evidence>
<keyword evidence="5" id="KW-1185">Reference proteome</keyword>
<keyword evidence="2 4" id="KW-0647">Proteasome</keyword>
<dbReference type="InterPro" id="IPR036997">
    <property type="entry name" value="PA28_C_sf"/>
</dbReference>
<dbReference type="Pfam" id="PF02252">
    <property type="entry name" value="PA28_C"/>
    <property type="match status" value="1"/>
</dbReference>
<gene>
    <name evidence="4" type="ORF">BLNAU_4498</name>
</gene>
<protein>
    <submittedName>
        <fullName evidence="4">Proteasome activator pa28 beta subunit</fullName>
    </submittedName>
</protein>
<dbReference type="InterPro" id="IPR036252">
    <property type="entry name" value="Proteasome_activ_sf"/>
</dbReference>
<dbReference type="SUPFAM" id="SSF47216">
    <property type="entry name" value="Proteasome activator"/>
    <property type="match status" value="1"/>
</dbReference>
<name>A0ABQ9YA52_9EUKA</name>
<sequence>MNSSEVSAETLALYQKYHEESRRNAALKADNAKVILLKEYEEISNFISDIENKRDEVERHCTLSLNADRSDKKNIIIPSNPYLDSLIQTVTDHICKLLNCYRDLKIWIQYHVPALTDGADFRIPVIEDVLSMITNVEGSSSGFLSNGIDYHLKRAGIVKILRSFPQHEDAKAALSHHDNKSFTDVYVSSCSIRDDLSQVIDILTKNENIITSQ</sequence>
<dbReference type="EMBL" id="JARBJD010000022">
    <property type="protein sequence ID" value="KAK2960600.1"/>
    <property type="molecule type" value="Genomic_DNA"/>
</dbReference>
<dbReference type="GO" id="GO:0000502">
    <property type="term" value="C:proteasome complex"/>
    <property type="evidence" value="ECO:0007669"/>
    <property type="project" value="UniProtKB-KW"/>
</dbReference>
<organism evidence="4 5">
    <name type="scientific">Blattamonas nauphoetae</name>
    <dbReference type="NCBI Taxonomy" id="2049346"/>
    <lineage>
        <taxon>Eukaryota</taxon>
        <taxon>Metamonada</taxon>
        <taxon>Preaxostyla</taxon>
        <taxon>Oxymonadida</taxon>
        <taxon>Blattamonas</taxon>
    </lineage>
</organism>
<dbReference type="InterPro" id="IPR009077">
    <property type="entry name" value="Proteasome_activ_PA28"/>
</dbReference>
<reference evidence="4 5" key="1">
    <citation type="journal article" date="2022" name="bioRxiv">
        <title>Genomics of Preaxostyla Flagellates Illuminates Evolutionary Transitions and the Path Towards Mitochondrial Loss.</title>
        <authorList>
            <person name="Novak L.V.F."/>
            <person name="Treitli S.C."/>
            <person name="Pyrih J."/>
            <person name="Halakuc P."/>
            <person name="Pipaliya S.V."/>
            <person name="Vacek V."/>
            <person name="Brzon O."/>
            <person name="Soukal P."/>
            <person name="Eme L."/>
            <person name="Dacks J.B."/>
            <person name="Karnkowska A."/>
            <person name="Elias M."/>
            <person name="Hampl V."/>
        </authorList>
    </citation>
    <scope>NUCLEOTIDE SEQUENCE [LARGE SCALE GENOMIC DNA]</scope>
    <source>
        <strain evidence="4">NAU3</strain>
        <tissue evidence="4">Gut</tissue>
    </source>
</reference>
<evidence type="ECO:0000313" key="4">
    <source>
        <dbReference type="EMBL" id="KAK2960600.1"/>
    </source>
</evidence>
<evidence type="ECO:0000313" key="5">
    <source>
        <dbReference type="Proteomes" id="UP001281761"/>
    </source>
</evidence>
<dbReference type="Proteomes" id="UP001281761">
    <property type="component" value="Unassembled WGS sequence"/>
</dbReference>
<evidence type="ECO:0000256" key="2">
    <source>
        <dbReference type="ARBA" id="ARBA00022942"/>
    </source>
</evidence>
<dbReference type="Gene3D" id="1.20.120.180">
    <property type="entry name" value="Proteasome activator pa28, C-terminal domain"/>
    <property type="match status" value="1"/>
</dbReference>
<feature type="domain" description="Proteasome activator PA28 C-terminal" evidence="3">
    <location>
        <begin position="77"/>
        <end position="210"/>
    </location>
</feature>
<comment type="similarity">
    <text evidence="1">Belongs to the PA28 family.</text>
</comment>